<organism evidence="5 6">
    <name type="scientific">Anaeramoeba ignava</name>
    <name type="common">Anaerobic marine amoeba</name>
    <dbReference type="NCBI Taxonomy" id="1746090"/>
    <lineage>
        <taxon>Eukaryota</taxon>
        <taxon>Metamonada</taxon>
        <taxon>Anaeramoebidae</taxon>
        <taxon>Anaeramoeba</taxon>
    </lineage>
</organism>
<accession>A0A9Q0LSJ6</accession>
<dbReference type="SMART" id="SM00323">
    <property type="entry name" value="RasGAP"/>
    <property type="match status" value="1"/>
</dbReference>
<dbReference type="PROSITE" id="PS50021">
    <property type="entry name" value="CH"/>
    <property type="match status" value="1"/>
</dbReference>
<dbReference type="InterPro" id="IPR000048">
    <property type="entry name" value="IQ_motif_EF-hand-BS"/>
</dbReference>
<dbReference type="GO" id="GO:0005096">
    <property type="term" value="F:GTPase activator activity"/>
    <property type="evidence" value="ECO:0007669"/>
    <property type="project" value="TreeGrafter"/>
</dbReference>
<dbReference type="Pfam" id="PF00616">
    <property type="entry name" value="RasGAP"/>
    <property type="match status" value="1"/>
</dbReference>
<proteinExistence type="predicted"/>
<evidence type="ECO:0000313" key="5">
    <source>
        <dbReference type="EMBL" id="KAJ5078202.1"/>
    </source>
</evidence>
<dbReference type="PANTHER" id="PTHR14149:SF14">
    <property type="entry name" value="CALPONIN-HOMOLOGY (CH) DOMAIN-CONTAINING PROTEIN"/>
    <property type="match status" value="1"/>
</dbReference>
<reference evidence="5" key="1">
    <citation type="submission" date="2022-10" db="EMBL/GenBank/DDBJ databases">
        <title>Novel sulphate-reducing endosymbionts in the free-living metamonad Anaeramoeba.</title>
        <authorList>
            <person name="Jerlstrom-Hultqvist J."/>
            <person name="Cepicka I."/>
            <person name="Gallot-Lavallee L."/>
            <person name="Salas-Leiva D."/>
            <person name="Curtis B.A."/>
            <person name="Zahonova K."/>
            <person name="Pipaliya S."/>
            <person name="Dacks J."/>
            <person name="Roger A.J."/>
        </authorList>
    </citation>
    <scope>NUCLEOTIDE SEQUENCE</scope>
    <source>
        <strain evidence="5">BMAN</strain>
    </source>
</reference>
<dbReference type="EMBL" id="JAPDFW010000054">
    <property type="protein sequence ID" value="KAJ5078202.1"/>
    <property type="molecule type" value="Genomic_DNA"/>
</dbReference>
<keyword evidence="1" id="KW-0175">Coiled coil</keyword>
<feature type="region of interest" description="Disordered" evidence="2">
    <location>
        <begin position="501"/>
        <end position="523"/>
    </location>
</feature>
<gene>
    <name evidence="5" type="ORF">M0811_04990</name>
</gene>
<dbReference type="OMA" id="KGVLVHW"/>
<dbReference type="InterPro" id="IPR001715">
    <property type="entry name" value="CH_dom"/>
</dbReference>
<feature type="domain" description="Calponin-homology (CH)" evidence="4">
    <location>
        <begin position="33"/>
        <end position="140"/>
    </location>
</feature>
<sequence length="1349" mass="158031">MEKILEQHLKKTRSVLDTALDEVRKKKLAHEYLTRLQEIKEWIEEILSIDLGSAADLGISLQNGVVLAHLAEKFAPQVVGKIVTFKMLSLKHTDNINYFIEMQKLFKIPDVVFFEVNDLYSLKNVINVVYSVYYTATKLHKKGLAPPVKSLKGKAKFTEEEQKKAIKQLEKADVSKIEQMSQLTKKKTKAEEWIEKYNKEEALPAILIIQSVIKCKFSHIHKKELSQLFNSEEYKKWLLSLQGAFKHQHLQKQHQEHLEFLKENKEEVSKIQEAAKGFIERQKSNQNTNFLKENEEDVSKIQEAAKGFIARQKTLDVNNFYKENEEDVSKIQEAAKGFIARQKSLETTNFYKENEEDENEEDVSKIQEAAKGFIARQKSNQNTNFLKENEEDVSKIQEAAKGFIARQKSNQNTNFLKENEEDVSKIQEAAKGFIARQKSNETIDSFKKNEEEIAKIQQIVKGFMERKKFQEISKMGKEEYDGNNGFGNDFGEDDFEIDDFEDNENENTEKTDGLDPQRRGRKKMSPRLLGVLTIQKHVKRMLIQREMRRRRRFFRSQKKPISKIQAFRKQYLAHQHFKRQRKSAVKIQKTFRGFKSREMKRSLAGQNEMTLETMANILRMFRVRSGMIYDNEKMTNDEKIKTTQEEDLTKLREDWVKEIRQNNDLQHEVQRVDKKISLLVKNRISIQEIDSQSSKRKKQDESKENMIPSQYIEIYQHLFYLLQTEPKYLAKTLFYIQPNELEGFVQTMILTLYGYAFSPREEYLLLRLFTLSIGEQIFKQKKASEFTKDDPIITKMFVFYFRRVQYQTFLKELLEPVVEKVLKQEDLVIELNTTRMYQAMINKEETRTGQKSDLPRTANHEDAIKHQAISELYEKNINELSEICRHFVNQISKSIHTIPYGIRFICKAVRRSILEKFPDTNEDEISRIIGYIIYYRYLLPAIVQPDTFGVVAPDFNISLTARQNLALISKMMQSVATHKLFEKNEPYMIPLNNLIEELSLKSFDYFKEIPNVLELEEQLQITSDYDLTQQKMPTIFVSPKEIFYTHQILKKFLSKIAPEKNDPLRIILDDLKDVKIPSKPSEMEIQLMLINKFQTDAIKDTETQTIYNDTKKLIKDLLTSAPPDLLRSNSNLIELIFNDDLTQNSLQDILVPLRKNITFLEEKGVLNKADNFKNLIKEIVHEIRNASKLYRQNQVEIARLKKNLSIVRQSKQYLIEQMKQYNDYLDSVRKKQYELSVQKMNKKNLKKKKSEYICGPVSKKYKALAKANIIISSDIPKATWGATSFVFTSKQTGIFDIQAKFAGASVEKITINVEDLLEFQSSGKSEYPVERLTLNVNLLIHFLNKMMVK</sequence>
<dbReference type="SMART" id="SM00033">
    <property type="entry name" value="CH"/>
    <property type="match status" value="1"/>
</dbReference>
<name>A0A9Q0LSJ6_ANAIG</name>
<dbReference type="SMART" id="SM00015">
    <property type="entry name" value="IQ"/>
    <property type="match status" value="9"/>
</dbReference>
<dbReference type="Gene3D" id="1.10.506.10">
    <property type="entry name" value="GTPase Activation - p120gap, domain 1"/>
    <property type="match status" value="1"/>
</dbReference>
<dbReference type="PROSITE" id="PS50096">
    <property type="entry name" value="IQ"/>
    <property type="match status" value="9"/>
</dbReference>
<dbReference type="SUPFAM" id="SSF143885">
    <property type="entry name" value="RGC domain-like"/>
    <property type="match status" value="1"/>
</dbReference>
<feature type="compositionally biased region" description="Basic and acidic residues" evidence="2">
    <location>
        <begin position="507"/>
        <end position="518"/>
    </location>
</feature>
<dbReference type="PROSITE" id="PS50018">
    <property type="entry name" value="RAS_GTPASE_ACTIV_2"/>
    <property type="match status" value="1"/>
</dbReference>
<feature type="domain" description="Ras-GAP" evidence="3">
    <location>
        <begin position="747"/>
        <end position="977"/>
    </location>
</feature>
<dbReference type="PANTHER" id="PTHR14149">
    <property type="entry name" value="RAS GTPASE-ACTIVATING PROTEIN WITH IQ MOTIF"/>
    <property type="match status" value="1"/>
</dbReference>
<evidence type="ECO:0000256" key="2">
    <source>
        <dbReference type="SAM" id="MobiDB-lite"/>
    </source>
</evidence>
<dbReference type="InterPro" id="IPR000593">
    <property type="entry name" value="RasGAP_C"/>
</dbReference>
<evidence type="ECO:0000259" key="4">
    <source>
        <dbReference type="PROSITE" id="PS50021"/>
    </source>
</evidence>
<evidence type="ECO:0000313" key="6">
    <source>
        <dbReference type="Proteomes" id="UP001149090"/>
    </source>
</evidence>
<evidence type="ECO:0000259" key="3">
    <source>
        <dbReference type="PROSITE" id="PS50018"/>
    </source>
</evidence>
<dbReference type="Pfam" id="PF00307">
    <property type="entry name" value="CH"/>
    <property type="match status" value="1"/>
</dbReference>
<dbReference type="InterPro" id="IPR008936">
    <property type="entry name" value="Rho_GTPase_activation_prot"/>
</dbReference>
<dbReference type="Gene3D" id="1.20.5.190">
    <property type="match status" value="1"/>
</dbReference>
<protein>
    <submittedName>
        <fullName evidence="5">Patterned expression site</fullName>
    </submittedName>
</protein>
<dbReference type="SUPFAM" id="SSF48350">
    <property type="entry name" value="GTPase activation domain, GAP"/>
    <property type="match status" value="1"/>
</dbReference>
<comment type="caution">
    <text evidence="5">The sequence shown here is derived from an EMBL/GenBank/DDBJ whole genome shotgun (WGS) entry which is preliminary data.</text>
</comment>
<dbReference type="InterPro" id="IPR036872">
    <property type="entry name" value="CH_dom_sf"/>
</dbReference>
<dbReference type="GO" id="GO:0005938">
    <property type="term" value="C:cell cortex"/>
    <property type="evidence" value="ECO:0007669"/>
    <property type="project" value="TreeGrafter"/>
</dbReference>
<dbReference type="OrthoDB" id="775356at2759"/>
<dbReference type="Pfam" id="PF00612">
    <property type="entry name" value="IQ"/>
    <property type="match status" value="1"/>
</dbReference>
<dbReference type="SUPFAM" id="SSF47576">
    <property type="entry name" value="Calponin-homology domain, CH-domain"/>
    <property type="match status" value="1"/>
</dbReference>
<keyword evidence="6" id="KW-1185">Reference proteome</keyword>
<evidence type="ECO:0000256" key="1">
    <source>
        <dbReference type="SAM" id="Coils"/>
    </source>
</evidence>
<feature type="coiled-coil region" evidence="1">
    <location>
        <begin position="148"/>
        <end position="200"/>
    </location>
</feature>
<dbReference type="Proteomes" id="UP001149090">
    <property type="component" value="Unassembled WGS sequence"/>
</dbReference>
<dbReference type="Pfam" id="PF03836">
    <property type="entry name" value="RasGAP_C"/>
    <property type="match status" value="1"/>
</dbReference>
<dbReference type="InterPro" id="IPR001936">
    <property type="entry name" value="RasGAP_dom"/>
</dbReference>
<dbReference type="Gene3D" id="1.10.418.10">
    <property type="entry name" value="Calponin-like domain"/>
    <property type="match status" value="1"/>
</dbReference>